<dbReference type="STRING" id="157652.A0A371H0Z0"/>
<dbReference type="PANTHER" id="PTHR42648:SF18">
    <property type="entry name" value="RETROTRANSPOSON, UNCLASSIFIED-LIKE PROTEIN"/>
    <property type="match status" value="1"/>
</dbReference>
<feature type="non-terminal residue" evidence="3">
    <location>
        <position position="1"/>
    </location>
</feature>
<name>A0A371H0Z0_MUCPR</name>
<proteinExistence type="predicted"/>
<feature type="region of interest" description="Disordered" evidence="1">
    <location>
        <begin position="129"/>
        <end position="158"/>
    </location>
</feature>
<evidence type="ECO:0000256" key="1">
    <source>
        <dbReference type="SAM" id="MobiDB-lite"/>
    </source>
</evidence>
<dbReference type="PANTHER" id="PTHR42648">
    <property type="entry name" value="TRANSPOSASE, PUTATIVE-RELATED"/>
    <property type="match status" value="1"/>
</dbReference>
<dbReference type="EMBL" id="QJKJ01003882">
    <property type="protein sequence ID" value="RDX96472.1"/>
    <property type="molecule type" value="Genomic_DNA"/>
</dbReference>
<comment type="caution">
    <text evidence="3">The sequence shown here is derived from an EMBL/GenBank/DDBJ whole genome shotgun (WGS) entry which is preliminary data.</text>
</comment>
<evidence type="ECO:0000259" key="2">
    <source>
        <dbReference type="Pfam" id="PF25597"/>
    </source>
</evidence>
<protein>
    <recommendedName>
        <fullName evidence="2">Retroviral polymerase SH3-like domain-containing protein</fullName>
    </recommendedName>
</protein>
<evidence type="ECO:0000313" key="4">
    <source>
        <dbReference type="Proteomes" id="UP000257109"/>
    </source>
</evidence>
<dbReference type="OrthoDB" id="6776856at2759"/>
<feature type="domain" description="Retroviral polymerase SH3-like" evidence="2">
    <location>
        <begin position="63"/>
        <end position="110"/>
    </location>
</feature>
<dbReference type="Proteomes" id="UP000257109">
    <property type="component" value="Unassembled WGS sequence"/>
</dbReference>
<sequence length="158" mass="18140">MGLVERKDRTILNMARCMLKVKSMPKKFWAKVSSCVVYLSNRSLIRNSGVKPKVDHLRVFGSIIYAHVPNQGRSKLYDRSVKHVFIGYDENSKGYKLYNPNNGKMIKEKDTYYFLPYFEEGDQEVVVPNEFSTPPLSPSHSIHETSSSKGDSSERTQK</sequence>
<feature type="compositionally biased region" description="Low complexity" evidence="1">
    <location>
        <begin position="138"/>
        <end position="148"/>
    </location>
</feature>
<accession>A0A371H0Z0</accession>
<organism evidence="3 4">
    <name type="scientific">Mucuna pruriens</name>
    <name type="common">Velvet bean</name>
    <name type="synonym">Dolichos pruriens</name>
    <dbReference type="NCBI Taxonomy" id="157652"/>
    <lineage>
        <taxon>Eukaryota</taxon>
        <taxon>Viridiplantae</taxon>
        <taxon>Streptophyta</taxon>
        <taxon>Embryophyta</taxon>
        <taxon>Tracheophyta</taxon>
        <taxon>Spermatophyta</taxon>
        <taxon>Magnoliopsida</taxon>
        <taxon>eudicotyledons</taxon>
        <taxon>Gunneridae</taxon>
        <taxon>Pentapetalae</taxon>
        <taxon>rosids</taxon>
        <taxon>fabids</taxon>
        <taxon>Fabales</taxon>
        <taxon>Fabaceae</taxon>
        <taxon>Papilionoideae</taxon>
        <taxon>50 kb inversion clade</taxon>
        <taxon>NPAAA clade</taxon>
        <taxon>indigoferoid/millettioid clade</taxon>
        <taxon>Phaseoleae</taxon>
        <taxon>Mucuna</taxon>
    </lineage>
</organism>
<reference evidence="3" key="1">
    <citation type="submission" date="2018-05" db="EMBL/GenBank/DDBJ databases">
        <title>Draft genome of Mucuna pruriens seed.</title>
        <authorList>
            <person name="Nnadi N.E."/>
            <person name="Vos R."/>
            <person name="Hasami M.H."/>
            <person name="Devisetty U.K."/>
            <person name="Aguiy J.C."/>
        </authorList>
    </citation>
    <scope>NUCLEOTIDE SEQUENCE [LARGE SCALE GENOMIC DNA]</scope>
    <source>
        <strain evidence="3">JCA_2017</strain>
    </source>
</reference>
<keyword evidence="4" id="KW-1185">Reference proteome</keyword>
<evidence type="ECO:0000313" key="3">
    <source>
        <dbReference type="EMBL" id="RDX96472.1"/>
    </source>
</evidence>
<dbReference type="InterPro" id="IPR057670">
    <property type="entry name" value="SH3_retrovirus"/>
</dbReference>
<dbReference type="InterPro" id="IPR039537">
    <property type="entry name" value="Retrotran_Ty1/copia-like"/>
</dbReference>
<dbReference type="AlphaFoldDB" id="A0A371H0Z0"/>
<dbReference type="Pfam" id="PF25597">
    <property type="entry name" value="SH3_retrovirus"/>
    <property type="match status" value="1"/>
</dbReference>
<gene>
    <name evidence="3" type="ORF">CR513_20870</name>
</gene>